<evidence type="ECO:0000256" key="4">
    <source>
        <dbReference type="ARBA" id="ARBA00022989"/>
    </source>
</evidence>
<evidence type="ECO:0000256" key="5">
    <source>
        <dbReference type="ARBA" id="ARBA00023136"/>
    </source>
</evidence>
<dbReference type="EMBL" id="PVNL01000135">
    <property type="protein sequence ID" value="PRP96240.1"/>
    <property type="molecule type" value="Genomic_DNA"/>
</dbReference>
<protein>
    <submittedName>
        <fullName evidence="7">1,4-dihydroxy-2-naphthoate octaprenyltransferase</fullName>
    </submittedName>
</protein>
<dbReference type="InterPro" id="IPR000537">
    <property type="entry name" value="UbiA_prenyltransferase"/>
</dbReference>
<dbReference type="AlphaFoldDB" id="A0A2S9XU31"/>
<feature type="transmembrane region" description="Helical" evidence="6">
    <location>
        <begin position="45"/>
        <end position="67"/>
    </location>
</feature>
<comment type="subcellular location">
    <subcellularLocation>
        <location evidence="1">Membrane</location>
        <topology evidence="1">Multi-pass membrane protein</topology>
    </subcellularLocation>
</comment>
<accession>A0A2S9XU31</accession>
<dbReference type="RefSeq" id="WP_244924017.1">
    <property type="nucleotide sequence ID" value="NZ_PVNL01000135.1"/>
</dbReference>
<feature type="transmembrane region" description="Helical" evidence="6">
    <location>
        <begin position="294"/>
        <end position="314"/>
    </location>
</feature>
<keyword evidence="4 6" id="KW-1133">Transmembrane helix</keyword>
<comment type="caution">
    <text evidence="7">The sequence shown here is derived from an EMBL/GenBank/DDBJ whole genome shotgun (WGS) entry which is preliminary data.</text>
</comment>
<keyword evidence="2 7" id="KW-0808">Transferase</keyword>
<feature type="transmembrane region" description="Helical" evidence="6">
    <location>
        <begin position="126"/>
        <end position="143"/>
    </location>
</feature>
<keyword evidence="3 6" id="KW-0812">Transmembrane</keyword>
<dbReference type="GO" id="GO:0009234">
    <property type="term" value="P:menaquinone biosynthetic process"/>
    <property type="evidence" value="ECO:0007669"/>
    <property type="project" value="TreeGrafter"/>
</dbReference>
<dbReference type="Pfam" id="PF01040">
    <property type="entry name" value="UbiA"/>
    <property type="match status" value="1"/>
</dbReference>
<dbReference type="PANTHER" id="PTHR13929">
    <property type="entry name" value="1,4-DIHYDROXY-2-NAPHTHOATE OCTAPRENYLTRANSFERASE"/>
    <property type="match status" value="1"/>
</dbReference>
<keyword evidence="5 6" id="KW-0472">Membrane</keyword>
<dbReference type="GO" id="GO:0016020">
    <property type="term" value="C:membrane"/>
    <property type="evidence" value="ECO:0007669"/>
    <property type="project" value="UniProtKB-SubCell"/>
</dbReference>
<dbReference type="InterPro" id="IPR026046">
    <property type="entry name" value="UBIAD1"/>
</dbReference>
<evidence type="ECO:0000256" key="6">
    <source>
        <dbReference type="SAM" id="Phobius"/>
    </source>
</evidence>
<evidence type="ECO:0000256" key="1">
    <source>
        <dbReference type="ARBA" id="ARBA00004141"/>
    </source>
</evidence>
<feature type="transmembrane region" description="Helical" evidence="6">
    <location>
        <begin position="99"/>
        <end position="120"/>
    </location>
</feature>
<organism evidence="7 8">
    <name type="scientific">Enhygromyxa salina</name>
    <dbReference type="NCBI Taxonomy" id="215803"/>
    <lineage>
        <taxon>Bacteria</taxon>
        <taxon>Pseudomonadati</taxon>
        <taxon>Myxococcota</taxon>
        <taxon>Polyangia</taxon>
        <taxon>Nannocystales</taxon>
        <taxon>Nannocystaceae</taxon>
        <taxon>Enhygromyxa</taxon>
    </lineage>
</organism>
<dbReference type="PANTHER" id="PTHR13929:SF0">
    <property type="entry name" value="UBIA PRENYLTRANSFERASE DOMAIN-CONTAINING PROTEIN 1"/>
    <property type="match status" value="1"/>
</dbReference>
<feature type="transmembrane region" description="Helical" evidence="6">
    <location>
        <begin position="155"/>
        <end position="172"/>
    </location>
</feature>
<feature type="transmembrane region" description="Helical" evidence="6">
    <location>
        <begin position="224"/>
        <end position="242"/>
    </location>
</feature>
<reference evidence="7 8" key="1">
    <citation type="submission" date="2018-03" db="EMBL/GenBank/DDBJ databases">
        <title>Draft Genome Sequences of the Obligatory Marine Myxobacteria Enhygromyxa salina SWB007.</title>
        <authorList>
            <person name="Poehlein A."/>
            <person name="Moghaddam J.A."/>
            <person name="Harms H."/>
            <person name="Alanjari M."/>
            <person name="Koenig G.M."/>
            <person name="Daniel R."/>
            <person name="Schaeberle T.F."/>
        </authorList>
    </citation>
    <scope>NUCLEOTIDE SEQUENCE [LARGE SCALE GENOMIC DNA]</scope>
    <source>
        <strain evidence="7 8">SWB007</strain>
    </source>
</reference>
<dbReference type="CDD" id="cd13962">
    <property type="entry name" value="PT_UbiA_UBIAD1"/>
    <property type="match status" value="1"/>
</dbReference>
<dbReference type="Proteomes" id="UP000238823">
    <property type="component" value="Unassembled WGS sequence"/>
</dbReference>
<evidence type="ECO:0000256" key="2">
    <source>
        <dbReference type="ARBA" id="ARBA00022679"/>
    </source>
</evidence>
<evidence type="ECO:0000313" key="7">
    <source>
        <dbReference type="EMBL" id="PRP96240.1"/>
    </source>
</evidence>
<gene>
    <name evidence="7" type="ORF">ENSA7_70540</name>
</gene>
<name>A0A2S9XU31_9BACT</name>
<feature type="transmembrane region" description="Helical" evidence="6">
    <location>
        <begin position="184"/>
        <end position="203"/>
    </location>
</feature>
<dbReference type="GO" id="GO:0042371">
    <property type="term" value="P:vitamin K biosynthetic process"/>
    <property type="evidence" value="ECO:0007669"/>
    <property type="project" value="TreeGrafter"/>
</dbReference>
<sequence length="316" mass="34160">MHPASRSLIGRWIYAAKLDSWPKLLVPMLFGQALGVAAAGRVSALALGLGLAFAICELLFIVFLNDWGDRRVDRIKRQMFPDDCSPKTIPDEILPASSLLTAGVIAGLAAVGVAVAAELLLARPSLGWAALGLQSMFLAYSFAPLRLNYRGGGEWLEGLGVGLALPCFHMFMQSGASVWVRELWLVPGFFLLATASAIASGLADEQSDRRGGKRTYASEYGNRAARALIERLVLAACLVWAVSMRISGVIPGPIGALAVIVILVNWRRLRAVSPDAKTNEFAAQRRYKHFLHQAQWRSAVLLSIALIGLTVLGWRG</sequence>
<proteinExistence type="predicted"/>
<evidence type="ECO:0000256" key="3">
    <source>
        <dbReference type="ARBA" id="ARBA00022692"/>
    </source>
</evidence>
<evidence type="ECO:0000313" key="8">
    <source>
        <dbReference type="Proteomes" id="UP000238823"/>
    </source>
</evidence>
<feature type="transmembrane region" description="Helical" evidence="6">
    <location>
        <begin position="248"/>
        <end position="266"/>
    </location>
</feature>
<dbReference type="GO" id="GO:0004659">
    <property type="term" value="F:prenyltransferase activity"/>
    <property type="evidence" value="ECO:0007669"/>
    <property type="project" value="InterPro"/>
</dbReference>